<sequence>MKTLFYFFVFHLMVITVFGVQFSRCALANIMSIYKVRQDHIHDWACIAEVETDRETFIMRTNEETGQTSYGMFQINSTYCSTPTKAATGPDCGVPCFNLLNYNIKDDLECAEQVYKSKGFYSWPSWKQKCRGRTDITQGC</sequence>
<dbReference type="InterPro" id="IPR023346">
    <property type="entry name" value="Lysozyme-like_dom_sf"/>
</dbReference>
<evidence type="ECO:0000256" key="4">
    <source>
        <dbReference type="ARBA" id="ARBA00023157"/>
    </source>
</evidence>
<keyword evidence="3" id="KW-0081">Bacteriolytic enzyme</keyword>
<dbReference type="EMBL" id="GHBY01000122">
    <property type="protein sequence ID" value="MUP40299.1"/>
    <property type="molecule type" value="Transcribed_RNA"/>
</dbReference>
<evidence type="ECO:0000313" key="9">
    <source>
        <dbReference type="EMBL" id="MUP40299.1"/>
    </source>
</evidence>
<evidence type="ECO:0000256" key="2">
    <source>
        <dbReference type="ARBA" id="ARBA00012732"/>
    </source>
</evidence>
<keyword evidence="5" id="KW-0326">Glycosidase</keyword>
<feature type="chain" id="PRO_5024809093" description="lysozyme" evidence="7">
    <location>
        <begin position="20"/>
        <end position="140"/>
    </location>
</feature>
<dbReference type="EC" id="3.2.1.17" evidence="2"/>
<keyword evidence="7" id="KW-0732">Signal</keyword>
<dbReference type="SMART" id="SM00263">
    <property type="entry name" value="LYZ1"/>
    <property type="match status" value="1"/>
</dbReference>
<name>A0A646QEA4_9MYRI</name>
<proteinExistence type="inferred from homology"/>
<evidence type="ECO:0000259" key="8">
    <source>
        <dbReference type="PROSITE" id="PS00128"/>
    </source>
</evidence>
<dbReference type="GO" id="GO:0003796">
    <property type="term" value="F:lysozyme activity"/>
    <property type="evidence" value="ECO:0007669"/>
    <property type="project" value="UniProtKB-EC"/>
</dbReference>
<reference evidence="9" key="1">
    <citation type="submission" date="2018-11" db="EMBL/GenBank/DDBJ databases">
        <title>Venom-gland transcriptomics and venom proteomics of the Florida green centipede (Hemiscolopendra marginata) reveal sex-based variation in a centipede venom.</title>
        <authorList>
            <person name="Nystrom G.S."/>
            <person name="Ward M.J."/>
            <person name="Ellsworth S.A."/>
            <person name="Rokyta D.R."/>
        </authorList>
    </citation>
    <scope>NUCLEOTIDE SEQUENCE</scope>
    <source>
        <tissue evidence="9">Venom gland</tissue>
    </source>
</reference>
<feature type="domain" description="Glycosyl hydrolases family 22 (GH22)" evidence="8">
    <location>
        <begin position="92"/>
        <end position="110"/>
    </location>
</feature>
<dbReference type="SUPFAM" id="SSF53955">
    <property type="entry name" value="Lysozyme-like"/>
    <property type="match status" value="1"/>
</dbReference>
<dbReference type="Gene3D" id="1.10.530.10">
    <property type="match status" value="1"/>
</dbReference>
<dbReference type="GO" id="GO:0031640">
    <property type="term" value="P:killing of cells of another organism"/>
    <property type="evidence" value="ECO:0007669"/>
    <property type="project" value="UniProtKB-KW"/>
</dbReference>
<dbReference type="PRINTS" id="PR00135">
    <property type="entry name" value="LYZLACT"/>
</dbReference>
<dbReference type="PROSITE" id="PS00128">
    <property type="entry name" value="GLYCOSYL_HYDROL_F22_1"/>
    <property type="match status" value="1"/>
</dbReference>
<evidence type="ECO:0000256" key="7">
    <source>
        <dbReference type="SAM" id="SignalP"/>
    </source>
</evidence>
<organism evidence="9">
    <name type="scientific">Hemiscolopendra marginata</name>
    <dbReference type="NCBI Taxonomy" id="943146"/>
    <lineage>
        <taxon>Eukaryota</taxon>
        <taxon>Metazoa</taxon>
        <taxon>Ecdysozoa</taxon>
        <taxon>Arthropoda</taxon>
        <taxon>Myriapoda</taxon>
        <taxon>Chilopoda</taxon>
        <taxon>Pleurostigmophora</taxon>
        <taxon>Scolopendromorpha</taxon>
        <taxon>Scolopendridae</taxon>
        <taxon>Hemiscolopendra</taxon>
    </lineage>
</organism>
<dbReference type="Pfam" id="PF00062">
    <property type="entry name" value="Lys"/>
    <property type="match status" value="1"/>
</dbReference>
<evidence type="ECO:0000256" key="3">
    <source>
        <dbReference type="ARBA" id="ARBA00022638"/>
    </source>
</evidence>
<dbReference type="PANTHER" id="PTHR11407">
    <property type="entry name" value="LYSOZYME C"/>
    <property type="match status" value="1"/>
</dbReference>
<keyword evidence="5" id="KW-0378">Hydrolase</keyword>
<dbReference type="InterPro" id="IPR019799">
    <property type="entry name" value="Glyco_hydro_22_CS"/>
</dbReference>
<evidence type="ECO:0000256" key="5">
    <source>
        <dbReference type="ARBA" id="ARBA00023295"/>
    </source>
</evidence>
<keyword evidence="3" id="KW-0929">Antimicrobial</keyword>
<dbReference type="AlphaFoldDB" id="A0A646QEA4"/>
<dbReference type="GO" id="GO:0042742">
    <property type="term" value="P:defense response to bacterium"/>
    <property type="evidence" value="ECO:0007669"/>
    <property type="project" value="UniProtKB-KW"/>
</dbReference>
<dbReference type="PROSITE" id="PS51348">
    <property type="entry name" value="GLYCOSYL_HYDROL_F22_2"/>
    <property type="match status" value="1"/>
</dbReference>
<accession>A0A646QEA4</accession>
<evidence type="ECO:0000256" key="6">
    <source>
        <dbReference type="RuleBase" id="RU004440"/>
    </source>
</evidence>
<dbReference type="InterPro" id="IPR001916">
    <property type="entry name" value="Glyco_hydro_22"/>
</dbReference>
<evidence type="ECO:0000256" key="1">
    <source>
        <dbReference type="ARBA" id="ARBA00000632"/>
    </source>
</evidence>
<comment type="similarity">
    <text evidence="6">Belongs to the glycosyl hydrolase 22 family.</text>
</comment>
<comment type="catalytic activity">
    <reaction evidence="1">
        <text>Hydrolysis of (1-&gt;4)-beta-linkages between N-acetylmuramic acid and N-acetyl-D-glucosamine residues in a peptidoglycan and between N-acetyl-D-glucosamine residues in chitodextrins.</text>
        <dbReference type="EC" id="3.2.1.17"/>
    </reaction>
</comment>
<protein>
    <recommendedName>
        <fullName evidence="2">lysozyme</fullName>
        <ecNumber evidence="2">3.2.1.17</ecNumber>
    </recommendedName>
</protein>
<dbReference type="PANTHER" id="PTHR11407:SF63">
    <property type="entry name" value="LYSOZYME C"/>
    <property type="match status" value="1"/>
</dbReference>
<feature type="signal peptide" evidence="7">
    <location>
        <begin position="1"/>
        <end position="19"/>
    </location>
</feature>
<keyword evidence="4" id="KW-1015">Disulfide bond</keyword>